<dbReference type="GO" id="GO:0005886">
    <property type="term" value="C:plasma membrane"/>
    <property type="evidence" value="ECO:0007669"/>
    <property type="project" value="UniProtKB-SubCell"/>
</dbReference>
<keyword evidence="6 7" id="KW-0472">Membrane</keyword>
<protein>
    <submittedName>
        <fullName evidence="10">N-Acetyl-D-glucosamine ABC transport system, permease protein 1</fullName>
    </submittedName>
</protein>
<evidence type="ECO:0000256" key="6">
    <source>
        <dbReference type="ARBA" id="ARBA00023136"/>
    </source>
</evidence>
<feature type="transmembrane region" description="Helical" evidence="7">
    <location>
        <begin position="127"/>
        <end position="148"/>
    </location>
</feature>
<feature type="transmembrane region" description="Helical" evidence="7">
    <location>
        <begin position="34"/>
        <end position="58"/>
    </location>
</feature>
<feature type="domain" description="ABC transmembrane type-1" evidence="9">
    <location>
        <begin position="90"/>
        <end position="302"/>
    </location>
</feature>
<comment type="subcellular location">
    <subcellularLocation>
        <location evidence="1 7">Cell membrane</location>
        <topology evidence="1 7">Multi-pass membrane protein</topology>
    </subcellularLocation>
</comment>
<dbReference type="CDD" id="cd06261">
    <property type="entry name" value="TM_PBP2"/>
    <property type="match status" value="1"/>
</dbReference>
<keyword evidence="5 7" id="KW-1133">Transmembrane helix</keyword>
<evidence type="ECO:0000256" key="2">
    <source>
        <dbReference type="ARBA" id="ARBA00022448"/>
    </source>
</evidence>
<dbReference type="PANTHER" id="PTHR30193:SF37">
    <property type="entry name" value="INNER MEMBRANE ABC TRANSPORTER PERMEASE PROTEIN YCJO"/>
    <property type="match status" value="1"/>
</dbReference>
<evidence type="ECO:0000259" key="9">
    <source>
        <dbReference type="PROSITE" id="PS50928"/>
    </source>
</evidence>
<proteinExistence type="inferred from homology"/>
<feature type="transmembrane region" description="Helical" evidence="7">
    <location>
        <begin position="283"/>
        <end position="303"/>
    </location>
</feature>
<dbReference type="GO" id="GO:0055085">
    <property type="term" value="P:transmembrane transport"/>
    <property type="evidence" value="ECO:0007669"/>
    <property type="project" value="InterPro"/>
</dbReference>
<feature type="transmembrane region" description="Helical" evidence="7">
    <location>
        <begin position="227"/>
        <end position="246"/>
    </location>
</feature>
<dbReference type="PANTHER" id="PTHR30193">
    <property type="entry name" value="ABC TRANSPORTER PERMEASE PROTEIN"/>
    <property type="match status" value="1"/>
</dbReference>
<keyword evidence="3" id="KW-1003">Cell membrane</keyword>
<dbReference type="Gene3D" id="1.10.3720.10">
    <property type="entry name" value="MetI-like"/>
    <property type="match status" value="1"/>
</dbReference>
<evidence type="ECO:0000256" key="7">
    <source>
        <dbReference type="RuleBase" id="RU363032"/>
    </source>
</evidence>
<dbReference type="PROSITE" id="PS50928">
    <property type="entry name" value="ABC_TM1"/>
    <property type="match status" value="1"/>
</dbReference>
<evidence type="ECO:0000313" key="10">
    <source>
        <dbReference type="EMBL" id="CAA9457449.1"/>
    </source>
</evidence>
<accession>A0A6J4QX04</accession>
<evidence type="ECO:0000256" key="4">
    <source>
        <dbReference type="ARBA" id="ARBA00022692"/>
    </source>
</evidence>
<dbReference type="InterPro" id="IPR000515">
    <property type="entry name" value="MetI-like"/>
</dbReference>
<dbReference type="InterPro" id="IPR035906">
    <property type="entry name" value="MetI-like_sf"/>
</dbReference>
<feature type="transmembrane region" description="Helical" evidence="7">
    <location>
        <begin position="94"/>
        <end position="115"/>
    </location>
</feature>
<dbReference type="SUPFAM" id="SSF161098">
    <property type="entry name" value="MetI-like"/>
    <property type="match status" value="1"/>
</dbReference>
<evidence type="ECO:0000256" key="5">
    <source>
        <dbReference type="ARBA" id="ARBA00022989"/>
    </source>
</evidence>
<feature type="region of interest" description="Disordered" evidence="8">
    <location>
        <begin position="1"/>
        <end position="21"/>
    </location>
</feature>
<dbReference type="AlphaFoldDB" id="A0A6J4QX04"/>
<evidence type="ECO:0000256" key="1">
    <source>
        <dbReference type="ARBA" id="ARBA00004651"/>
    </source>
</evidence>
<dbReference type="InterPro" id="IPR051393">
    <property type="entry name" value="ABC_transporter_permease"/>
</dbReference>
<organism evidence="10">
    <name type="scientific">uncultured Rubrobacteraceae bacterium</name>
    <dbReference type="NCBI Taxonomy" id="349277"/>
    <lineage>
        <taxon>Bacteria</taxon>
        <taxon>Bacillati</taxon>
        <taxon>Actinomycetota</taxon>
        <taxon>Rubrobacteria</taxon>
        <taxon>Rubrobacterales</taxon>
        <taxon>Rubrobacteraceae</taxon>
        <taxon>environmental samples</taxon>
    </lineage>
</organism>
<dbReference type="EMBL" id="CADCVH010000054">
    <property type="protein sequence ID" value="CAA9457449.1"/>
    <property type="molecule type" value="Genomic_DNA"/>
</dbReference>
<keyword evidence="4 7" id="KW-0812">Transmembrane</keyword>
<dbReference type="Pfam" id="PF00528">
    <property type="entry name" value="BPD_transp_1"/>
    <property type="match status" value="1"/>
</dbReference>
<evidence type="ECO:0000256" key="3">
    <source>
        <dbReference type="ARBA" id="ARBA00022475"/>
    </source>
</evidence>
<gene>
    <name evidence="10" type="ORF">AVDCRST_MAG02-1660</name>
</gene>
<sequence>MSVKQSTEPATRDRRPGGNRGSWWGRNQKRLVPYLFIAPNMIVFTVFVFVPILFAFYISFNEWSLIGTPQFIGLGNYVEMLGDGQFWRAFYNTLVYTVGTVPGSIALGLLVAVGLNRKLPGLALLRSLFFVPVIISLVAVALIASWMFNDNYGVINAALEALGFEGVPWLSSPVWAMPSLIITTLWIRIGFCMVIYLAALQSIPVELYQAAQVDGATAWRQFRHITWPLLGPTTFLLLILNVIYSLHVFDLIYVMTGGGPGSSTSVLVQYIYQMAFQESQMGYASAVGVVLYLMLLVFTVFQWRMTRQGENV</sequence>
<comment type="similarity">
    <text evidence="7">Belongs to the binding-protein-dependent transport system permease family.</text>
</comment>
<feature type="transmembrane region" description="Helical" evidence="7">
    <location>
        <begin position="175"/>
        <end position="199"/>
    </location>
</feature>
<keyword evidence="2 7" id="KW-0813">Transport</keyword>
<name>A0A6J4QX04_9ACTN</name>
<reference evidence="10" key="1">
    <citation type="submission" date="2020-02" db="EMBL/GenBank/DDBJ databases">
        <authorList>
            <person name="Meier V. D."/>
        </authorList>
    </citation>
    <scope>NUCLEOTIDE SEQUENCE</scope>
    <source>
        <strain evidence="10">AVDCRST_MAG02</strain>
    </source>
</reference>
<evidence type="ECO:0000256" key="8">
    <source>
        <dbReference type="SAM" id="MobiDB-lite"/>
    </source>
</evidence>